<dbReference type="EMBL" id="JAANER010000011">
    <property type="protein sequence ID" value="KAG9185387.1"/>
    <property type="molecule type" value="Genomic_DNA"/>
</dbReference>
<keyword evidence="1" id="KW-1133">Transmembrane helix</keyword>
<keyword evidence="3" id="KW-1185">Reference proteome</keyword>
<accession>A0AAD4F910</accession>
<organism evidence="2 3">
    <name type="scientific">Alternaria panax</name>
    <dbReference type="NCBI Taxonomy" id="48097"/>
    <lineage>
        <taxon>Eukaryota</taxon>
        <taxon>Fungi</taxon>
        <taxon>Dikarya</taxon>
        <taxon>Ascomycota</taxon>
        <taxon>Pezizomycotina</taxon>
        <taxon>Dothideomycetes</taxon>
        <taxon>Pleosporomycetidae</taxon>
        <taxon>Pleosporales</taxon>
        <taxon>Pleosporineae</taxon>
        <taxon>Pleosporaceae</taxon>
        <taxon>Alternaria</taxon>
        <taxon>Alternaria sect. Panax</taxon>
    </lineage>
</organism>
<keyword evidence="1" id="KW-0812">Transmembrane</keyword>
<evidence type="ECO:0000256" key="1">
    <source>
        <dbReference type="SAM" id="Phobius"/>
    </source>
</evidence>
<sequence length="77" mass="8840">MAVALLFTWGLCACNHYQLFFGSGTQSNPEIPPMVTKEEMDAFWNYWLSSSAVSWYAYHIDYLFIMGLIKLSILFCG</sequence>
<comment type="caution">
    <text evidence="2">The sequence shown here is derived from an EMBL/GenBank/DDBJ whole genome shotgun (WGS) entry which is preliminary data.</text>
</comment>
<evidence type="ECO:0000313" key="3">
    <source>
        <dbReference type="Proteomes" id="UP001199106"/>
    </source>
</evidence>
<protein>
    <submittedName>
        <fullName evidence="2">Uncharacterized protein</fullName>
    </submittedName>
</protein>
<dbReference type="AlphaFoldDB" id="A0AAD4F910"/>
<evidence type="ECO:0000313" key="2">
    <source>
        <dbReference type="EMBL" id="KAG9185387.1"/>
    </source>
</evidence>
<dbReference type="Proteomes" id="UP001199106">
    <property type="component" value="Unassembled WGS sequence"/>
</dbReference>
<reference evidence="2" key="1">
    <citation type="submission" date="2021-07" db="EMBL/GenBank/DDBJ databases">
        <title>Genome Resource of American Ginseng Black Spot Pathogen Alternaria panax.</title>
        <authorList>
            <person name="Qiu C."/>
            <person name="Wang W."/>
            <person name="Liu Z."/>
        </authorList>
    </citation>
    <scope>NUCLEOTIDE SEQUENCE</scope>
    <source>
        <strain evidence="2">BNCC115425</strain>
    </source>
</reference>
<keyword evidence="1" id="KW-0472">Membrane</keyword>
<gene>
    <name evidence="2" type="ORF">G6011_07931</name>
</gene>
<feature type="transmembrane region" description="Helical" evidence="1">
    <location>
        <begin position="46"/>
        <end position="65"/>
    </location>
</feature>
<name>A0AAD4F910_9PLEO</name>
<proteinExistence type="predicted"/>